<dbReference type="PANTHER" id="PTHR34351">
    <property type="entry name" value="SLR1927 PROTEIN-RELATED"/>
    <property type="match status" value="1"/>
</dbReference>
<reference evidence="2 3" key="1">
    <citation type="submission" date="2013-07" db="EMBL/GenBank/DDBJ databases">
        <authorList>
            <person name="Weinstock G."/>
            <person name="Sodergren E."/>
            <person name="Wylie T."/>
            <person name="Fulton L."/>
            <person name="Fulton R."/>
            <person name="Fronick C."/>
            <person name="O'Laughlin M."/>
            <person name="Godfrey J."/>
            <person name="Miner T."/>
            <person name="Herter B."/>
            <person name="Appelbaum E."/>
            <person name="Cordes M."/>
            <person name="Lek S."/>
            <person name="Wollam A."/>
            <person name="Pepin K.H."/>
            <person name="Palsikar V.B."/>
            <person name="Mitreva M."/>
            <person name="Wilson R.K."/>
        </authorList>
    </citation>
    <scope>NUCLEOTIDE SEQUENCE [LARGE SCALE GENOMIC DNA]</scope>
    <source>
        <strain evidence="2 3">ATCC 27760</strain>
    </source>
</reference>
<evidence type="ECO:0000259" key="1">
    <source>
        <dbReference type="Pfam" id="PF01882"/>
    </source>
</evidence>
<dbReference type="eggNOG" id="COG1721">
    <property type="taxonomic scope" value="Bacteria"/>
</dbReference>
<dbReference type="EMBL" id="AWVF01000295">
    <property type="protein sequence ID" value="ERJ92447.1"/>
    <property type="molecule type" value="Genomic_DNA"/>
</dbReference>
<evidence type="ECO:0000313" key="3">
    <source>
        <dbReference type="Proteomes" id="UP000016662"/>
    </source>
</evidence>
<dbReference type="PANTHER" id="PTHR34351:SF2">
    <property type="entry name" value="DUF58 DOMAIN-CONTAINING PROTEIN"/>
    <property type="match status" value="1"/>
</dbReference>
<sequence length="376" mass="42194">MELIAVILLVLLVLFGEVGLYRRRGLEGLSYYCHFSETERTEGESLQFVETVTNDKTLPVPWLKAELTTSRWLDFPEANSAVTGENRFVSSFFSVRSRSRVSRVWEITCEKRGVYEMEHIVLVTSDLLGIVRLSLHAADHGEKLTVLPKRLTEAGLLLPKLLRQQYGEQAVRYSLLTDPCLSAGVREYVTGDPIHRMHWKASAHAGTLLMRQEERTARQTATVLLALESHRPDAGQMTPDSELLEHTIRVCAQCLWEFCSNGWQVRLCVGERNAKGNPIATPYGAGNTMYHRLLQQLAELQLQDVLSMPRLLSLSASRMTQETVLLITPYTDRRVARWKQQSGGLVLVTGHAHDSGNCADAVVPAPEYLRNGEAAL</sequence>
<dbReference type="OrthoDB" id="9778037at2"/>
<feature type="domain" description="DUF58" evidence="1">
    <location>
        <begin position="185"/>
        <end position="299"/>
    </location>
</feature>
<dbReference type="Proteomes" id="UP000016662">
    <property type="component" value="Unassembled WGS sequence"/>
</dbReference>
<keyword evidence="3" id="KW-1185">Reference proteome</keyword>
<accession>U2KJH6</accession>
<protein>
    <recommendedName>
        <fullName evidence="1">DUF58 domain-containing protein</fullName>
    </recommendedName>
</protein>
<comment type="caution">
    <text evidence="2">The sequence shown here is derived from an EMBL/GenBank/DDBJ whole genome shotgun (WGS) entry which is preliminary data.</text>
</comment>
<dbReference type="PATRIC" id="fig|411473.3.peg.2020"/>
<proteinExistence type="predicted"/>
<gene>
    <name evidence="2" type="ORF">RUMCAL_02427</name>
</gene>
<evidence type="ECO:0000313" key="2">
    <source>
        <dbReference type="EMBL" id="ERJ92447.1"/>
    </source>
</evidence>
<dbReference type="InterPro" id="IPR002881">
    <property type="entry name" value="DUF58"/>
</dbReference>
<dbReference type="STRING" id="411473.RUMCAL_02427"/>
<dbReference type="Pfam" id="PF01882">
    <property type="entry name" value="DUF58"/>
    <property type="match status" value="1"/>
</dbReference>
<organism evidence="2 3">
    <name type="scientific">Ruminococcus callidus ATCC 27760</name>
    <dbReference type="NCBI Taxonomy" id="411473"/>
    <lineage>
        <taxon>Bacteria</taxon>
        <taxon>Bacillati</taxon>
        <taxon>Bacillota</taxon>
        <taxon>Clostridia</taxon>
        <taxon>Eubacteriales</taxon>
        <taxon>Oscillospiraceae</taxon>
        <taxon>Ruminococcus</taxon>
    </lineage>
</organism>
<dbReference type="AlphaFoldDB" id="U2KJH6"/>
<dbReference type="HOGENOM" id="CLU_026152_3_1_9"/>
<dbReference type="RefSeq" id="WP_021680594.1">
    <property type="nucleotide sequence ID" value="NZ_KI260296.1"/>
</dbReference>
<name>U2KJH6_9FIRM</name>